<gene>
    <name evidence="1" type="ORF">GCM10007414_19370</name>
</gene>
<name>A0ABQ1I262_9ALTE</name>
<accession>A0ABQ1I262</accession>
<dbReference type="EMBL" id="BMDY01000010">
    <property type="protein sequence ID" value="GGB06204.1"/>
    <property type="molecule type" value="Genomic_DNA"/>
</dbReference>
<keyword evidence="2" id="KW-1185">Reference proteome</keyword>
<dbReference type="Proteomes" id="UP000651977">
    <property type="component" value="Unassembled WGS sequence"/>
</dbReference>
<evidence type="ECO:0008006" key="3">
    <source>
        <dbReference type="Google" id="ProtNLM"/>
    </source>
</evidence>
<organism evidence="1 2">
    <name type="scientific">Agarivorans gilvus</name>
    <dbReference type="NCBI Taxonomy" id="680279"/>
    <lineage>
        <taxon>Bacteria</taxon>
        <taxon>Pseudomonadati</taxon>
        <taxon>Pseudomonadota</taxon>
        <taxon>Gammaproteobacteria</taxon>
        <taxon>Alteromonadales</taxon>
        <taxon>Alteromonadaceae</taxon>
        <taxon>Agarivorans</taxon>
    </lineage>
</organism>
<protein>
    <recommendedName>
        <fullName evidence="3">DUF3634 domain-containing protein</fullName>
    </recommendedName>
</protein>
<evidence type="ECO:0000313" key="1">
    <source>
        <dbReference type="EMBL" id="GGB06204.1"/>
    </source>
</evidence>
<reference evidence="2" key="1">
    <citation type="journal article" date="2019" name="Int. J. Syst. Evol. Microbiol.">
        <title>The Global Catalogue of Microorganisms (GCM) 10K type strain sequencing project: providing services to taxonomists for standard genome sequencing and annotation.</title>
        <authorList>
            <consortium name="The Broad Institute Genomics Platform"/>
            <consortium name="The Broad Institute Genome Sequencing Center for Infectious Disease"/>
            <person name="Wu L."/>
            <person name="Ma J."/>
        </authorList>
    </citation>
    <scope>NUCLEOTIDE SEQUENCE [LARGE SCALE GENOMIC DNA]</scope>
    <source>
        <strain evidence="2">CGMCC 1.10131</strain>
    </source>
</reference>
<sequence length="91" mass="10346">MLKAITAVFVIKVDGIKVTVKKGQVPDYFIREIKLIQRSAQAIQGKIYGMRRGQQINLECSSSIPENILQRLRNVWKPNPSPKNDGGLKRR</sequence>
<proteinExistence type="predicted"/>
<evidence type="ECO:0000313" key="2">
    <source>
        <dbReference type="Proteomes" id="UP000651977"/>
    </source>
</evidence>
<dbReference type="Pfam" id="PF12321">
    <property type="entry name" value="DUF3634"/>
    <property type="match status" value="1"/>
</dbReference>
<dbReference type="RefSeq" id="WP_055732577.1">
    <property type="nucleotide sequence ID" value="NZ_BMDY01000010.1"/>
</dbReference>
<dbReference type="InterPro" id="IPR022090">
    <property type="entry name" value="DUF3634"/>
</dbReference>
<comment type="caution">
    <text evidence="1">The sequence shown here is derived from an EMBL/GenBank/DDBJ whole genome shotgun (WGS) entry which is preliminary data.</text>
</comment>